<gene>
    <name evidence="2" type="ORF">SAMN05421842_12124</name>
</gene>
<dbReference type="Gene3D" id="1.10.10.10">
    <property type="entry name" value="Winged helix-like DNA-binding domain superfamily/Winged helix DNA-binding domain"/>
    <property type="match status" value="1"/>
</dbReference>
<keyword evidence="3" id="KW-1185">Reference proteome</keyword>
<dbReference type="PANTHER" id="PTHR33221">
    <property type="entry name" value="WINGED HELIX-TURN-HELIX TRANSCRIPTIONAL REGULATOR, RRF2 FAMILY"/>
    <property type="match status" value="1"/>
</dbReference>
<dbReference type="GO" id="GO:0005829">
    <property type="term" value="C:cytosol"/>
    <property type="evidence" value="ECO:0007669"/>
    <property type="project" value="TreeGrafter"/>
</dbReference>
<proteinExistence type="predicted"/>
<dbReference type="Pfam" id="PF02082">
    <property type="entry name" value="Rrf2"/>
    <property type="match status" value="1"/>
</dbReference>
<dbReference type="PROSITE" id="PS51197">
    <property type="entry name" value="HTH_RRF2_2"/>
    <property type="match status" value="1"/>
</dbReference>
<dbReference type="RefSeq" id="WP_090092530.1">
    <property type="nucleotide sequence ID" value="NZ_FOMG01000021.1"/>
</dbReference>
<sequence>MRISSKARYGLAAMISIAQTGNNGDYITIISIAEKLGISKIYLEQVFSLLKRANLVVSIKGAQGGYHLARSAENIKVYDILNAIETSLFENTEKSVSNDAIEIEKSMNNLVWNKLDDAIQSTLSSATLNDLVKESQKYIKDNIAMFYI</sequence>
<dbReference type="NCBIfam" id="TIGR00738">
    <property type="entry name" value="rrf2_super"/>
    <property type="match status" value="1"/>
</dbReference>
<organism evidence="2 3">
    <name type="scientific">Clostridium uliginosum</name>
    <dbReference type="NCBI Taxonomy" id="119641"/>
    <lineage>
        <taxon>Bacteria</taxon>
        <taxon>Bacillati</taxon>
        <taxon>Bacillota</taxon>
        <taxon>Clostridia</taxon>
        <taxon>Eubacteriales</taxon>
        <taxon>Clostridiaceae</taxon>
        <taxon>Clostridium</taxon>
    </lineage>
</organism>
<dbReference type="InterPro" id="IPR000944">
    <property type="entry name" value="Tscrpt_reg_Rrf2"/>
</dbReference>
<protein>
    <submittedName>
        <fullName evidence="2">Rrf2 family protein</fullName>
    </submittedName>
</protein>
<dbReference type="OrthoDB" id="9808360at2"/>
<accession>A0A1I1PVE5</accession>
<dbReference type="EMBL" id="FOMG01000021">
    <property type="protein sequence ID" value="SFD13904.1"/>
    <property type="molecule type" value="Genomic_DNA"/>
</dbReference>
<dbReference type="SUPFAM" id="SSF46785">
    <property type="entry name" value="Winged helix' DNA-binding domain"/>
    <property type="match status" value="1"/>
</dbReference>
<dbReference type="InterPro" id="IPR036388">
    <property type="entry name" value="WH-like_DNA-bd_sf"/>
</dbReference>
<dbReference type="STRING" id="119641.SAMN05421842_12124"/>
<dbReference type="PANTHER" id="PTHR33221:SF5">
    <property type="entry name" value="HTH-TYPE TRANSCRIPTIONAL REGULATOR ISCR"/>
    <property type="match status" value="1"/>
</dbReference>
<dbReference type="GO" id="GO:0003677">
    <property type="term" value="F:DNA binding"/>
    <property type="evidence" value="ECO:0007669"/>
    <property type="project" value="UniProtKB-KW"/>
</dbReference>
<dbReference type="Proteomes" id="UP000199263">
    <property type="component" value="Unassembled WGS sequence"/>
</dbReference>
<evidence type="ECO:0000313" key="3">
    <source>
        <dbReference type="Proteomes" id="UP000199263"/>
    </source>
</evidence>
<name>A0A1I1PVE5_9CLOT</name>
<keyword evidence="1" id="KW-0238">DNA-binding</keyword>
<evidence type="ECO:0000313" key="2">
    <source>
        <dbReference type="EMBL" id="SFD13904.1"/>
    </source>
</evidence>
<dbReference type="InterPro" id="IPR036390">
    <property type="entry name" value="WH_DNA-bd_sf"/>
</dbReference>
<evidence type="ECO:0000256" key="1">
    <source>
        <dbReference type="ARBA" id="ARBA00023125"/>
    </source>
</evidence>
<reference evidence="2 3" key="1">
    <citation type="submission" date="2016-10" db="EMBL/GenBank/DDBJ databases">
        <authorList>
            <person name="de Groot N.N."/>
        </authorList>
    </citation>
    <scope>NUCLEOTIDE SEQUENCE [LARGE SCALE GENOMIC DNA]</scope>
    <source>
        <strain evidence="2 3">DSM 12992</strain>
    </source>
</reference>
<dbReference type="AlphaFoldDB" id="A0A1I1PVE5"/>
<dbReference type="GO" id="GO:0003700">
    <property type="term" value="F:DNA-binding transcription factor activity"/>
    <property type="evidence" value="ECO:0007669"/>
    <property type="project" value="TreeGrafter"/>
</dbReference>